<organism evidence="3 4">
    <name type="scientific">Chelativorans salis</name>
    <dbReference type="NCBI Taxonomy" id="2978478"/>
    <lineage>
        <taxon>Bacteria</taxon>
        <taxon>Pseudomonadati</taxon>
        <taxon>Pseudomonadota</taxon>
        <taxon>Alphaproteobacteria</taxon>
        <taxon>Hyphomicrobiales</taxon>
        <taxon>Phyllobacteriaceae</taxon>
        <taxon>Chelativorans</taxon>
    </lineage>
</organism>
<dbReference type="Proteomes" id="UP001320831">
    <property type="component" value="Unassembled WGS sequence"/>
</dbReference>
<evidence type="ECO:0000256" key="1">
    <source>
        <dbReference type="SAM" id="MobiDB-lite"/>
    </source>
</evidence>
<dbReference type="EMBL" id="JAOCZP010000013">
    <property type="protein sequence ID" value="MCT7378413.1"/>
    <property type="molecule type" value="Genomic_DNA"/>
</dbReference>
<keyword evidence="2" id="KW-0732">Signal</keyword>
<feature type="signal peptide" evidence="2">
    <location>
        <begin position="1"/>
        <end position="21"/>
    </location>
</feature>
<comment type="caution">
    <text evidence="3">The sequence shown here is derived from an EMBL/GenBank/DDBJ whole genome shotgun (WGS) entry which is preliminary data.</text>
</comment>
<evidence type="ECO:0000313" key="4">
    <source>
        <dbReference type="Proteomes" id="UP001320831"/>
    </source>
</evidence>
<feature type="region of interest" description="Disordered" evidence="1">
    <location>
        <begin position="41"/>
        <end position="69"/>
    </location>
</feature>
<keyword evidence="4" id="KW-1185">Reference proteome</keyword>
<name>A0ABT2LV52_9HYPH</name>
<sequence>MHMRILTASALALLLASPAFADCQEEVSNLEEAVIAAETGAETGETEMPATEHQEQALEEVQTEGETADTAVTGSVEALSEHQREVLREMPDEDRTEASTVLREARDMAAAGDEEGCMDKLTEAKTLLGLEE</sequence>
<gene>
    <name evidence="3" type="ORF">N5A92_25720</name>
</gene>
<proteinExistence type="predicted"/>
<dbReference type="RefSeq" id="WP_260907341.1">
    <property type="nucleotide sequence ID" value="NZ_JAOCZP010000013.1"/>
</dbReference>
<protein>
    <submittedName>
        <fullName evidence="3">Uncharacterized protein</fullName>
    </submittedName>
</protein>
<feature type="compositionally biased region" description="Acidic residues" evidence="1">
    <location>
        <begin position="57"/>
        <end position="67"/>
    </location>
</feature>
<accession>A0ABT2LV52</accession>
<evidence type="ECO:0000256" key="2">
    <source>
        <dbReference type="SAM" id="SignalP"/>
    </source>
</evidence>
<feature type="chain" id="PRO_5046625029" evidence="2">
    <location>
        <begin position="22"/>
        <end position="132"/>
    </location>
</feature>
<reference evidence="3 4" key="1">
    <citation type="submission" date="2022-09" db="EMBL/GenBank/DDBJ databases">
        <title>Chelativorans salina sp. nov., a novel slightly halophilic bacterium isolated from a saline lake sediment enrichment.</title>
        <authorList>
            <person name="Gao L."/>
            <person name="Fang B.-Z."/>
            <person name="Li W.-J."/>
        </authorList>
    </citation>
    <scope>NUCLEOTIDE SEQUENCE [LARGE SCALE GENOMIC DNA]</scope>
    <source>
        <strain evidence="3 4">EGI FJ00035</strain>
    </source>
</reference>
<evidence type="ECO:0000313" key="3">
    <source>
        <dbReference type="EMBL" id="MCT7378413.1"/>
    </source>
</evidence>